<keyword evidence="4 6" id="KW-1133">Transmembrane helix</keyword>
<dbReference type="GO" id="GO:0022857">
    <property type="term" value="F:transmembrane transporter activity"/>
    <property type="evidence" value="ECO:0007669"/>
    <property type="project" value="InterPro"/>
</dbReference>
<keyword evidence="2" id="KW-1003">Cell membrane</keyword>
<proteinExistence type="predicted"/>
<keyword evidence="5 6" id="KW-0472">Membrane</keyword>
<feature type="transmembrane region" description="Helical" evidence="6">
    <location>
        <begin position="67"/>
        <end position="87"/>
    </location>
</feature>
<feature type="transmembrane region" description="Helical" evidence="6">
    <location>
        <begin position="122"/>
        <end position="143"/>
    </location>
</feature>
<dbReference type="PANTHER" id="PTHR23513:SF18">
    <property type="entry name" value="INTEGRAL MEMBRANE PROTEIN"/>
    <property type="match status" value="1"/>
</dbReference>
<accession>A0AAU7X887</accession>
<evidence type="ECO:0000256" key="5">
    <source>
        <dbReference type="ARBA" id="ARBA00023136"/>
    </source>
</evidence>
<keyword evidence="3 6" id="KW-0812">Transmembrane</keyword>
<dbReference type="KEGG" id="mflg:ABS361_17205"/>
<dbReference type="InterPro" id="IPR036259">
    <property type="entry name" value="MFS_trans_sf"/>
</dbReference>
<feature type="transmembrane region" description="Helical" evidence="6">
    <location>
        <begin position="94"/>
        <end position="116"/>
    </location>
</feature>
<dbReference type="SUPFAM" id="SSF103473">
    <property type="entry name" value="MFS general substrate transporter"/>
    <property type="match status" value="1"/>
</dbReference>
<dbReference type="GO" id="GO:0005886">
    <property type="term" value="C:plasma membrane"/>
    <property type="evidence" value="ECO:0007669"/>
    <property type="project" value="UniProtKB-SubCell"/>
</dbReference>
<reference evidence="7" key="1">
    <citation type="submission" date="2024-06" db="EMBL/GenBank/DDBJ databases">
        <title>Methylostella associata gen. nov., sp. nov., a novel Ancalomicrobiaceae-affiliated facultatively methylotrophic bacteria that feed on methanotrophs of the genus Methylococcus.</title>
        <authorList>
            <person name="Saltykova V."/>
            <person name="Danilova O.V."/>
            <person name="Oshkin I.Y."/>
            <person name="Belova S.E."/>
            <person name="Pimenov N.V."/>
            <person name="Dedysh S.N."/>
        </authorList>
    </citation>
    <scope>NUCLEOTIDE SEQUENCE</scope>
    <source>
        <strain evidence="7">S20</strain>
    </source>
</reference>
<comment type="subcellular location">
    <subcellularLocation>
        <location evidence="1">Cell membrane</location>
        <topology evidence="1">Multi-pass membrane protein</topology>
    </subcellularLocation>
</comment>
<feature type="transmembrane region" description="Helical" evidence="6">
    <location>
        <begin position="242"/>
        <end position="264"/>
    </location>
</feature>
<feature type="transmembrane region" description="Helical" evidence="6">
    <location>
        <begin position="328"/>
        <end position="352"/>
    </location>
</feature>
<feature type="transmembrane region" description="Helical" evidence="6">
    <location>
        <begin position="155"/>
        <end position="180"/>
    </location>
</feature>
<feature type="transmembrane region" description="Helical" evidence="6">
    <location>
        <begin position="304"/>
        <end position="322"/>
    </location>
</feature>
<evidence type="ECO:0000256" key="6">
    <source>
        <dbReference type="SAM" id="Phobius"/>
    </source>
</evidence>
<protein>
    <submittedName>
        <fullName evidence="7">MFS transporter</fullName>
    </submittedName>
</protein>
<evidence type="ECO:0000256" key="3">
    <source>
        <dbReference type="ARBA" id="ARBA00022692"/>
    </source>
</evidence>
<feature type="transmembrane region" description="Helical" evidence="6">
    <location>
        <begin position="186"/>
        <end position="207"/>
    </location>
</feature>
<dbReference type="Gene3D" id="1.20.1250.20">
    <property type="entry name" value="MFS general substrate transporter like domains"/>
    <property type="match status" value="1"/>
</dbReference>
<evidence type="ECO:0000313" key="7">
    <source>
        <dbReference type="EMBL" id="XBY43795.1"/>
    </source>
</evidence>
<sequence length="422" mass="44342">MTVTEIGSQPGAGSHSIDPVGPGQRWRLRYWSIFLGQALSLVGSALTQFVLMWWITEATGSVAELATAGLAALLPQALLGPIGGLFADRYSRRLLMIGADAVSALCMAVLIVLFLSDRIELWHIYAMLFIRSAMQAFQAPAALASTSLLVPRRFLARAAGLGQTLEGVMFVAAAPLGALALSAMPIGWALAIDVVTAVLGIVPLLVFTIPQPGEPRQAASNLWTEFRDGVRAVAGNAGLRDLFLLQAAVVLVLMPSATLVPLLVTQHFGGGAAQVAVMEALWGIGMLVGGLAVTAWAPRRHIRWILGGFAVSCFAFAASAAMPREFFTLALAWWVLSGATFVLGEAPLTALLQTTVPHHLQGRVLSLMNTVIALAAPVGLAFATPLGEWMGIRGLFVATGIAGGLVSLAGFASGALRRLDRH</sequence>
<evidence type="ECO:0000256" key="2">
    <source>
        <dbReference type="ARBA" id="ARBA00022475"/>
    </source>
</evidence>
<organism evidence="7">
    <name type="scientific">Methyloraptor flagellatus</name>
    <dbReference type="NCBI Taxonomy" id="3162530"/>
    <lineage>
        <taxon>Bacteria</taxon>
        <taxon>Pseudomonadati</taxon>
        <taxon>Pseudomonadota</taxon>
        <taxon>Alphaproteobacteria</taxon>
        <taxon>Hyphomicrobiales</taxon>
        <taxon>Ancalomicrobiaceae</taxon>
        <taxon>Methyloraptor</taxon>
    </lineage>
</organism>
<dbReference type="AlphaFoldDB" id="A0AAU7X887"/>
<dbReference type="EMBL" id="CP158568">
    <property type="protein sequence ID" value="XBY43795.1"/>
    <property type="molecule type" value="Genomic_DNA"/>
</dbReference>
<evidence type="ECO:0000256" key="1">
    <source>
        <dbReference type="ARBA" id="ARBA00004651"/>
    </source>
</evidence>
<name>A0AAU7X887_9HYPH</name>
<feature type="transmembrane region" description="Helical" evidence="6">
    <location>
        <begin position="364"/>
        <end position="383"/>
    </location>
</feature>
<evidence type="ECO:0000256" key="4">
    <source>
        <dbReference type="ARBA" id="ARBA00022989"/>
    </source>
</evidence>
<dbReference type="Pfam" id="PF07690">
    <property type="entry name" value="MFS_1"/>
    <property type="match status" value="1"/>
</dbReference>
<feature type="transmembrane region" description="Helical" evidence="6">
    <location>
        <begin position="33"/>
        <end position="55"/>
    </location>
</feature>
<feature type="transmembrane region" description="Helical" evidence="6">
    <location>
        <begin position="276"/>
        <end position="297"/>
    </location>
</feature>
<dbReference type="CDD" id="cd06173">
    <property type="entry name" value="MFS_MefA_like"/>
    <property type="match status" value="1"/>
</dbReference>
<dbReference type="PANTHER" id="PTHR23513">
    <property type="entry name" value="INTEGRAL MEMBRANE EFFLUX PROTEIN-RELATED"/>
    <property type="match status" value="1"/>
</dbReference>
<dbReference type="RefSeq" id="WP_407048897.1">
    <property type="nucleotide sequence ID" value="NZ_CP158568.1"/>
</dbReference>
<feature type="transmembrane region" description="Helical" evidence="6">
    <location>
        <begin position="395"/>
        <end position="416"/>
    </location>
</feature>
<gene>
    <name evidence="7" type="ORF">ABS361_17205</name>
</gene>
<dbReference type="InterPro" id="IPR011701">
    <property type="entry name" value="MFS"/>
</dbReference>